<keyword evidence="2" id="KW-0479">Metal-binding</keyword>
<name>A0A9Y2KYG1_9RHOB</name>
<dbReference type="Proteomes" id="UP001238334">
    <property type="component" value="Chromosome"/>
</dbReference>
<dbReference type="PIRSF" id="PIRSF039012">
    <property type="entry name" value="ASP"/>
    <property type="match status" value="1"/>
</dbReference>
<dbReference type="InterPro" id="IPR055438">
    <property type="entry name" value="AstE_AspA_cat"/>
</dbReference>
<dbReference type="KEGG" id="ppso:QPJ95_19945"/>
<accession>A0A9Y2KYG1</accession>
<dbReference type="SUPFAM" id="SSF53187">
    <property type="entry name" value="Zn-dependent exopeptidases"/>
    <property type="match status" value="1"/>
</dbReference>
<gene>
    <name evidence="6" type="ORF">QPJ95_19945</name>
</gene>
<keyword evidence="7" id="KW-1185">Reference proteome</keyword>
<dbReference type="RefSeq" id="WP_270920356.1">
    <property type="nucleotide sequence ID" value="NZ_CP127247.1"/>
</dbReference>
<dbReference type="PANTHER" id="PTHR37326:SF1">
    <property type="entry name" value="BLL3975 PROTEIN"/>
    <property type="match status" value="1"/>
</dbReference>
<evidence type="ECO:0000259" key="5">
    <source>
        <dbReference type="Pfam" id="PF24827"/>
    </source>
</evidence>
<keyword evidence="4" id="KW-0862">Zinc</keyword>
<reference evidence="6 7" key="1">
    <citation type="submission" date="2023-06" db="EMBL/GenBank/DDBJ databases">
        <title>Parasedimentitalea psychrophila sp. nov., a psychrophilic bacterium isolated from deep-sea sediment.</title>
        <authorList>
            <person name="Li A."/>
        </authorList>
    </citation>
    <scope>NUCLEOTIDE SEQUENCE [LARGE SCALE GENOMIC DNA]</scope>
    <source>
        <strain evidence="6 7">QS115</strain>
    </source>
</reference>
<evidence type="ECO:0000313" key="6">
    <source>
        <dbReference type="EMBL" id="WIY24759.1"/>
    </source>
</evidence>
<dbReference type="GO" id="GO:0046872">
    <property type="term" value="F:metal ion binding"/>
    <property type="evidence" value="ECO:0007669"/>
    <property type="project" value="UniProtKB-KW"/>
</dbReference>
<evidence type="ECO:0000256" key="1">
    <source>
        <dbReference type="ARBA" id="ARBA00001947"/>
    </source>
</evidence>
<dbReference type="PANTHER" id="PTHR37326">
    <property type="entry name" value="BLL3975 PROTEIN"/>
    <property type="match status" value="1"/>
</dbReference>
<feature type="domain" description="Succinylglutamate desuccinylase/Aspartoacylase catalytic" evidence="5">
    <location>
        <begin position="47"/>
        <end position="233"/>
    </location>
</feature>
<dbReference type="Gene3D" id="3.40.630.10">
    <property type="entry name" value="Zn peptidases"/>
    <property type="match status" value="1"/>
</dbReference>
<keyword evidence="3" id="KW-0378">Hydrolase</keyword>
<dbReference type="GO" id="GO:0016811">
    <property type="term" value="F:hydrolase activity, acting on carbon-nitrogen (but not peptide) bonds, in linear amides"/>
    <property type="evidence" value="ECO:0007669"/>
    <property type="project" value="InterPro"/>
</dbReference>
<dbReference type="EMBL" id="CP127247">
    <property type="protein sequence ID" value="WIY24759.1"/>
    <property type="molecule type" value="Genomic_DNA"/>
</dbReference>
<comment type="cofactor">
    <cofactor evidence="1">
        <name>Zn(2+)</name>
        <dbReference type="ChEBI" id="CHEBI:29105"/>
    </cofactor>
</comment>
<organism evidence="6 7">
    <name type="scientific">Parasedimentitalea psychrophila</name>
    <dbReference type="NCBI Taxonomy" id="2997337"/>
    <lineage>
        <taxon>Bacteria</taxon>
        <taxon>Pseudomonadati</taxon>
        <taxon>Pseudomonadota</taxon>
        <taxon>Alphaproteobacteria</taxon>
        <taxon>Rhodobacterales</taxon>
        <taxon>Paracoccaceae</taxon>
        <taxon>Parasedimentitalea</taxon>
    </lineage>
</organism>
<evidence type="ECO:0000256" key="4">
    <source>
        <dbReference type="ARBA" id="ARBA00022833"/>
    </source>
</evidence>
<dbReference type="InterPro" id="IPR053138">
    <property type="entry name" value="N-alpha-Ac-DABA_deacetylase"/>
</dbReference>
<proteinExistence type="predicted"/>
<dbReference type="Pfam" id="PF24827">
    <property type="entry name" value="AstE_AspA_cat"/>
    <property type="match status" value="1"/>
</dbReference>
<evidence type="ECO:0000256" key="2">
    <source>
        <dbReference type="ARBA" id="ARBA00022723"/>
    </source>
</evidence>
<protein>
    <submittedName>
        <fullName evidence="6">Succinylglutamate desuccinylase/aspartoacylase family protein</fullName>
    </submittedName>
</protein>
<dbReference type="GO" id="GO:0016788">
    <property type="term" value="F:hydrolase activity, acting on ester bonds"/>
    <property type="evidence" value="ECO:0007669"/>
    <property type="project" value="InterPro"/>
</dbReference>
<evidence type="ECO:0000313" key="7">
    <source>
        <dbReference type="Proteomes" id="UP001238334"/>
    </source>
</evidence>
<sequence>MHNAVKSNVDWNAFGATAGMLSVPFSIDRSPYYQVQIPVWRWRGGTGKSLLILGGNHGDEYEGPLAIFKLIRALEGRQVNGAITVIPSLNAPAAMAAKRCSPLDGGNMNRAFPGSASGTPTQRIANHMEVEVMPQHDMVFDLHSGGTTMEHISCALCEENPDKTMNNKQIDAMSALGMPYGFVAGTNSSSPTSMGAARRAGVLGVSGEFGGGGTATRQSIEGAAQAIDGLLLHLGITESRLISEVSTDKVEMGILDLRRQSQFVYASETGWFEPAVSLNEPVLKGQIAGWMYNPERPKAAAVPYHFEEDGIVISRRLPTASQPGDCLYNIARPAV</sequence>
<dbReference type="AlphaFoldDB" id="A0A9Y2KYG1"/>
<dbReference type="InterPro" id="IPR043795">
    <property type="entry name" value="N-alpha-Ac-DABA-like"/>
</dbReference>
<evidence type="ECO:0000256" key="3">
    <source>
        <dbReference type="ARBA" id="ARBA00022801"/>
    </source>
</evidence>